<reference evidence="1 2" key="1">
    <citation type="submission" date="2019-12" db="EMBL/GenBank/DDBJ databases">
        <title>Novel species isolated from a subtropical stream in China.</title>
        <authorList>
            <person name="Lu H."/>
        </authorList>
    </citation>
    <scope>NUCLEOTIDE SEQUENCE [LARGE SCALE GENOMIC DNA]</scope>
    <source>
        <strain evidence="1 2">FT127W</strain>
    </source>
</reference>
<dbReference type="EMBL" id="WWCU01000004">
    <property type="protein sequence ID" value="MYN06818.1"/>
    <property type="molecule type" value="Genomic_DNA"/>
</dbReference>
<evidence type="ECO:0000313" key="1">
    <source>
        <dbReference type="EMBL" id="MYN06818.1"/>
    </source>
</evidence>
<sequence length="74" mass="8306">MDISVDNYSQALRALKRQKLAVERTLGARSNEECVVASRWVGAWQKLVQARLDRNLAAQAAPSRYGDRAGRLLH</sequence>
<gene>
    <name evidence="1" type="ORF">GTP77_05655</name>
</gene>
<comment type="caution">
    <text evidence="1">The sequence shown here is derived from an EMBL/GenBank/DDBJ whole genome shotgun (WGS) entry which is preliminary data.</text>
</comment>
<protein>
    <submittedName>
        <fullName evidence="1">Uncharacterized protein</fullName>
    </submittedName>
</protein>
<keyword evidence="2" id="KW-1185">Reference proteome</keyword>
<organism evidence="1 2">
    <name type="scientific">Pseudoduganella aquatica</name>
    <dbReference type="NCBI Taxonomy" id="2660641"/>
    <lineage>
        <taxon>Bacteria</taxon>
        <taxon>Pseudomonadati</taxon>
        <taxon>Pseudomonadota</taxon>
        <taxon>Betaproteobacteria</taxon>
        <taxon>Burkholderiales</taxon>
        <taxon>Oxalobacteraceae</taxon>
        <taxon>Telluria group</taxon>
        <taxon>Pseudoduganella</taxon>
    </lineage>
</organism>
<name>A0A7X4H9N3_9BURK</name>
<evidence type="ECO:0000313" key="2">
    <source>
        <dbReference type="Proteomes" id="UP000450676"/>
    </source>
</evidence>
<accession>A0A7X4H9N3</accession>
<dbReference type="Proteomes" id="UP000450676">
    <property type="component" value="Unassembled WGS sequence"/>
</dbReference>
<proteinExistence type="predicted"/>
<dbReference type="AlphaFoldDB" id="A0A7X4H9N3"/>